<evidence type="ECO:0000256" key="4">
    <source>
        <dbReference type="ARBA" id="ARBA00023242"/>
    </source>
</evidence>
<proteinExistence type="predicted"/>
<gene>
    <name evidence="7" type="primary">LOC113518213</name>
</gene>
<dbReference type="AlphaFoldDB" id="A0A6J1WT00"/>
<protein>
    <submittedName>
        <fullName evidence="7">Nucleoporin Nup43</fullName>
    </submittedName>
</protein>
<dbReference type="SMART" id="SM00320">
    <property type="entry name" value="WD40"/>
    <property type="match status" value="5"/>
</dbReference>
<dbReference type="CTD" id="348995"/>
<evidence type="ECO:0000256" key="1">
    <source>
        <dbReference type="ARBA" id="ARBA00004123"/>
    </source>
</evidence>
<dbReference type="RefSeq" id="XP_026758819.1">
    <property type="nucleotide sequence ID" value="XM_026903018.3"/>
</dbReference>
<dbReference type="InterPro" id="IPR015943">
    <property type="entry name" value="WD40/YVTN_repeat-like_dom_sf"/>
</dbReference>
<dbReference type="Pfam" id="PF00400">
    <property type="entry name" value="WD40"/>
    <property type="match status" value="1"/>
</dbReference>
<dbReference type="InterPro" id="IPR001680">
    <property type="entry name" value="WD40_rpt"/>
</dbReference>
<evidence type="ECO:0000313" key="6">
    <source>
        <dbReference type="Proteomes" id="UP001652740"/>
    </source>
</evidence>
<dbReference type="GeneID" id="113518213"/>
<organism evidence="6 7">
    <name type="scientific">Galleria mellonella</name>
    <name type="common">Greater wax moth</name>
    <dbReference type="NCBI Taxonomy" id="7137"/>
    <lineage>
        <taxon>Eukaryota</taxon>
        <taxon>Metazoa</taxon>
        <taxon>Ecdysozoa</taxon>
        <taxon>Arthropoda</taxon>
        <taxon>Hexapoda</taxon>
        <taxon>Insecta</taxon>
        <taxon>Pterygota</taxon>
        <taxon>Neoptera</taxon>
        <taxon>Endopterygota</taxon>
        <taxon>Lepidoptera</taxon>
        <taxon>Glossata</taxon>
        <taxon>Ditrysia</taxon>
        <taxon>Pyraloidea</taxon>
        <taxon>Pyralidae</taxon>
        <taxon>Galleriinae</taxon>
        <taxon>Galleria</taxon>
    </lineage>
</organism>
<keyword evidence="3" id="KW-0677">Repeat</keyword>
<evidence type="ECO:0000256" key="2">
    <source>
        <dbReference type="ARBA" id="ARBA00022574"/>
    </source>
</evidence>
<dbReference type="Proteomes" id="UP001652740">
    <property type="component" value="Unplaced"/>
</dbReference>
<dbReference type="PROSITE" id="PS50082">
    <property type="entry name" value="WD_REPEATS_2"/>
    <property type="match status" value="1"/>
</dbReference>
<dbReference type="FunCoup" id="A0A6J1WT00">
    <property type="interactions" value="1709"/>
</dbReference>
<keyword evidence="4" id="KW-0539">Nucleus</keyword>
<accession>A0A6J1WT00</accession>
<keyword evidence="2 5" id="KW-0853">WD repeat</keyword>
<dbReference type="KEGG" id="gmw:113518213"/>
<dbReference type="InterPro" id="IPR036322">
    <property type="entry name" value="WD40_repeat_dom_sf"/>
</dbReference>
<comment type="subcellular location">
    <subcellularLocation>
        <location evidence="1">Nucleus</location>
    </subcellularLocation>
</comment>
<evidence type="ECO:0000256" key="3">
    <source>
        <dbReference type="ARBA" id="ARBA00022737"/>
    </source>
</evidence>
<evidence type="ECO:0000313" key="7">
    <source>
        <dbReference type="RefSeq" id="XP_026758819.1"/>
    </source>
</evidence>
<dbReference type="InParanoid" id="A0A6J1WT00"/>
<dbReference type="Gene3D" id="2.130.10.10">
    <property type="entry name" value="YVTN repeat-like/Quinoprotein amine dehydrogenase"/>
    <property type="match status" value="1"/>
</dbReference>
<dbReference type="SUPFAM" id="SSF50978">
    <property type="entry name" value="WD40 repeat-like"/>
    <property type="match status" value="1"/>
</dbReference>
<evidence type="ECO:0000256" key="5">
    <source>
        <dbReference type="PROSITE-ProRule" id="PRU00221"/>
    </source>
</evidence>
<reference evidence="7" key="1">
    <citation type="submission" date="2025-08" db="UniProtKB">
        <authorList>
            <consortium name="RefSeq"/>
        </authorList>
    </citation>
    <scope>IDENTIFICATION</scope>
    <source>
        <tissue evidence="7">Whole larvae</tissue>
    </source>
</reference>
<sequence length="347" mass="38792">MPLDVQGTFVSQKINKVRWIPEEYVETKCFFTGSWDDDVNSVKVWTLESLHEDAEIDYPRVLSEYTVDGDVTQIKFVDKTKIAVSTSDGDVRMLEVSAYEKQTPLKDIYAWEKLHNYGAEQCSCTSLDTFEGDIATIGEDGNLNILNGRRGTISRTLTAIDSCSLHAVCFIKHNEVITGNIRGHMKIWDLRITDNKPTASFLLAGDELAATCIVYHPTQPHVILAGSESGSLAVWDLRMNSFPTSLLNAHSAGVTEMQFHPENPNKLLTCSVSGEIWDWNVEGITKTTKGPDNQVTTWVPLENKNTMTVNSLMPTLHKPINSLHCDKGRILCGADNEAVYVIKNYKY</sequence>
<dbReference type="PANTHER" id="PTHR22652:SF0">
    <property type="entry name" value="NUCLEOPORIN NUP43"/>
    <property type="match status" value="1"/>
</dbReference>
<dbReference type="GO" id="GO:0031080">
    <property type="term" value="C:nuclear pore outer ring"/>
    <property type="evidence" value="ECO:0007669"/>
    <property type="project" value="TreeGrafter"/>
</dbReference>
<dbReference type="PANTHER" id="PTHR22652">
    <property type="entry name" value="NUCLEOPORIN NUP43"/>
    <property type="match status" value="1"/>
</dbReference>
<feature type="repeat" description="WD" evidence="5">
    <location>
        <begin position="203"/>
        <end position="245"/>
    </location>
</feature>
<name>A0A6J1WT00_GALME</name>
<dbReference type="OrthoDB" id="9890280at2759"/>
<keyword evidence="6" id="KW-1185">Reference proteome</keyword>